<evidence type="ECO:0000256" key="2">
    <source>
        <dbReference type="ARBA" id="ARBA00005992"/>
    </source>
</evidence>
<dbReference type="InterPro" id="IPR038063">
    <property type="entry name" value="Transpep_catalytic_dom"/>
</dbReference>
<comment type="similarity">
    <text evidence="2">Belongs to the YkuD family.</text>
</comment>
<dbReference type="GO" id="GO:0016757">
    <property type="term" value="F:glycosyltransferase activity"/>
    <property type="evidence" value="ECO:0007669"/>
    <property type="project" value="UniProtKB-KW"/>
</dbReference>
<dbReference type="OrthoDB" id="9787225at2"/>
<dbReference type="Gene3D" id="1.10.101.10">
    <property type="entry name" value="PGBD-like superfamily/PGBD"/>
    <property type="match status" value="1"/>
</dbReference>
<dbReference type="GeneID" id="90545665"/>
<dbReference type="Gene3D" id="2.40.440.10">
    <property type="entry name" value="L,D-transpeptidase catalytic domain-like"/>
    <property type="match status" value="1"/>
</dbReference>
<dbReference type="PANTHER" id="PTHR30582:SF24">
    <property type="entry name" value="L,D-TRANSPEPTIDASE ERFK_SRFK-RELATED"/>
    <property type="match status" value="1"/>
</dbReference>
<keyword evidence="7 9" id="KW-0573">Peptidoglycan synthesis</keyword>
<evidence type="ECO:0000256" key="7">
    <source>
        <dbReference type="ARBA" id="ARBA00022984"/>
    </source>
</evidence>
<name>A0A1I2KUF7_9CLOT</name>
<evidence type="ECO:0000313" key="11">
    <source>
        <dbReference type="EMBL" id="SFF69969.1"/>
    </source>
</evidence>
<evidence type="ECO:0000256" key="9">
    <source>
        <dbReference type="PROSITE-ProRule" id="PRU01373"/>
    </source>
</evidence>
<keyword evidence="6 9" id="KW-0133">Cell shape</keyword>
<evidence type="ECO:0000256" key="5">
    <source>
        <dbReference type="ARBA" id="ARBA00022801"/>
    </source>
</evidence>
<evidence type="ECO:0000313" key="12">
    <source>
        <dbReference type="Proteomes" id="UP000182135"/>
    </source>
</evidence>
<dbReference type="InterPro" id="IPR036365">
    <property type="entry name" value="PGBD-like_sf"/>
</dbReference>
<dbReference type="InterPro" id="IPR050979">
    <property type="entry name" value="LD-transpeptidase"/>
</dbReference>
<dbReference type="GO" id="GO:0008360">
    <property type="term" value="P:regulation of cell shape"/>
    <property type="evidence" value="ECO:0007669"/>
    <property type="project" value="UniProtKB-UniRule"/>
</dbReference>
<sequence>MRKYLYKIILFFVAIMLIFTSSIYAEEIKQSKYKILIDTNEFSLYVIESNTFKVVKRYPVALGKKETPSPIGCWKISSKALKNHVFGGYWLGLNVPWDTFGIHGTNRPDSIGSLSSNGCIRMYNQNIEELFYMIDYDTPVIVYSGPSWIFSSYVRNINPNDKGADVYEVQKILNAMGYYNGPFNGIYDYPLIKAVQRYKMDYGFDYENYTLDMKFLNSIGIYKFE</sequence>
<keyword evidence="3" id="KW-0328">Glycosyltransferase</keyword>
<evidence type="ECO:0000256" key="8">
    <source>
        <dbReference type="ARBA" id="ARBA00023316"/>
    </source>
</evidence>
<dbReference type="STRING" id="1529.SAMN04487885_10733"/>
<dbReference type="CDD" id="cd16913">
    <property type="entry name" value="YkuD_like"/>
    <property type="match status" value="1"/>
</dbReference>
<accession>A0A1I2KUF7</accession>
<feature type="domain" description="L,D-TPase catalytic" evidence="10">
    <location>
        <begin position="33"/>
        <end position="143"/>
    </location>
</feature>
<dbReference type="GO" id="GO:0071555">
    <property type="term" value="P:cell wall organization"/>
    <property type="evidence" value="ECO:0007669"/>
    <property type="project" value="UniProtKB-UniRule"/>
</dbReference>
<gene>
    <name evidence="11" type="ORF">SAMN04487885_10733</name>
</gene>
<dbReference type="GO" id="GO:0005576">
    <property type="term" value="C:extracellular region"/>
    <property type="evidence" value="ECO:0007669"/>
    <property type="project" value="TreeGrafter"/>
</dbReference>
<dbReference type="Pfam" id="PF01471">
    <property type="entry name" value="PG_binding_1"/>
    <property type="match status" value="1"/>
</dbReference>
<evidence type="ECO:0000256" key="3">
    <source>
        <dbReference type="ARBA" id="ARBA00022676"/>
    </source>
</evidence>
<organism evidence="11 12">
    <name type="scientific">Clostridium cadaveris</name>
    <dbReference type="NCBI Taxonomy" id="1529"/>
    <lineage>
        <taxon>Bacteria</taxon>
        <taxon>Bacillati</taxon>
        <taxon>Bacillota</taxon>
        <taxon>Clostridia</taxon>
        <taxon>Eubacteriales</taxon>
        <taxon>Clostridiaceae</taxon>
        <taxon>Clostridium</taxon>
    </lineage>
</organism>
<dbReference type="RefSeq" id="WP_027640158.1">
    <property type="nucleotide sequence ID" value="NZ_BAAACD010000007.1"/>
</dbReference>
<dbReference type="InterPro" id="IPR002477">
    <property type="entry name" value="Peptidoglycan-bd-like"/>
</dbReference>
<evidence type="ECO:0000256" key="4">
    <source>
        <dbReference type="ARBA" id="ARBA00022679"/>
    </source>
</evidence>
<dbReference type="UniPathway" id="UPA00219"/>
<comment type="pathway">
    <text evidence="1 9">Cell wall biogenesis; peptidoglycan biosynthesis.</text>
</comment>
<dbReference type="EMBL" id="FOOE01000007">
    <property type="protein sequence ID" value="SFF69969.1"/>
    <property type="molecule type" value="Genomic_DNA"/>
</dbReference>
<dbReference type="PROSITE" id="PS52029">
    <property type="entry name" value="LD_TPASE"/>
    <property type="match status" value="1"/>
</dbReference>
<dbReference type="InterPro" id="IPR005490">
    <property type="entry name" value="LD_TPept_cat_dom"/>
</dbReference>
<dbReference type="GO" id="GO:0018104">
    <property type="term" value="P:peptidoglycan-protein cross-linking"/>
    <property type="evidence" value="ECO:0007669"/>
    <property type="project" value="TreeGrafter"/>
</dbReference>
<evidence type="ECO:0000256" key="6">
    <source>
        <dbReference type="ARBA" id="ARBA00022960"/>
    </source>
</evidence>
<keyword evidence="8 9" id="KW-0961">Cell wall biogenesis/degradation</keyword>
<feature type="active site" description="Nucleophile" evidence="9">
    <location>
        <position position="119"/>
    </location>
</feature>
<dbReference type="SUPFAM" id="SSF47090">
    <property type="entry name" value="PGBD-like"/>
    <property type="match status" value="1"/>
</dbReference>
<dbReference type="Proteomes" id="UP000182135">
    <property type="component" value="Unassembled WGS sequence"/>
</dbReference>
<protein>
    <submittedName>
        <fullName evidence="11">Putative peptidoglycan binding domain-containing protein</fullName>
    </submittedName>
</protein>
<dbReference type="InterPro" id="IPR036366">
    <property type="entry name" value="PGBDSf"/>
</dbReference>
<reference evidence="11 12" key="1">
    <citation type="submission" date="2016-10" db="EMBL/GenBank/DDBJ databases">
        <authorList>
            <person name="de Groot N.N."/>
        </authorList>
    </citation>
    <scope>NUCLEOTIDE SEQUENCE [LARGE SCALE GENOMIC DNA]</scope>
    <source>
        <strain evidence="11 12">NLAE-zl-G419</strain>
    </source>
</reference>
<dbReference type="GO" id="GO:0071972">
    <property type="term" value="F:peptidoglycan L,D-transpeptidase activity"/>
    <property type="evidence" value="ECO:0007669"/>
    <property type="project" value="TreeGrafter"/>
</dbReference>
<feature type="active site" description="Proton donor/acceptor" evidence="9">
    <location>
        <position position="103"/>
    </location>
</feature>
<dbReference type="eggNOG" id="COG3409">
    <property type="taxonomic scope" value="Bacteria"/>
</dbReference>
<dbReference type="eggNOG" id="COG1376">
    <property type="taxonomic scope" value="Bacteria"/>
</dbReference>
<dbReference type="PANTHER" id="PTHR30582">
    <property type="entry name" value="L,D-TRANSPEPTIDASE"/>
    <property type="match status" value="1"/>
</dbReference>
<dbReference type="SUPFAM" id="SSF141523">
    <property type="entry name" value="L,D-transpeptidase catalytic domain-like"/>
    <property type="match status" value="1"/>
</dbReference>
<proteinExistence type="inferred from homology"/>
<dbReference type="Pfam" id="PF03734">
    <property type="entry name" value="YkuD"/>
    <property type="match status" value="1"/>
</dbReference>
<dbReference type="AlphaFoldDB" id="A0A1I2KUF7"/>
<evidence type="ECO:0000259" key="10">
    <source>
        <dbReference type="PROSITE" id="PS52029"/>
    </source>
</evidence>
<keyword evidence="5" id="KW-0378">Hydrolase</keyword>
<keyword evidence="12" id="KW-1185">Reference proteome</keyword>
<keyword evidence="4" id="KW-0808">Transferase</keyword>
<evidence type="ECO:0000256" key="1">
    <source>
        <dbReference type="ARBA" id="ARBA00004752"/>
    </source>
</evidence>